<protein>
    <submittedName>
        <fullName evidence="2">Uncharacterized protein</fullName>
    </submittedName>
</protein>
<evidence type="ECO:0000313" key="3">
    <source>
        <dbReference type="Proteomes" id="UP000053424"/>
    </source>
</evidence>
<evidence type="ECO:0000313" key="2">
    <source>
        <dbReference type="EMBL" id="KIM46047.1"/>
    </source>
</evidence>
<name>A0A0C2YYI6_HEBCY</name>
<sequence>MLMKASHLTPSGNPFLVSVQDVDKSEVMISQYNTTPEQRTTPHKQRRQSQSDRLSDSVIAPATSRSPKNQGGRKTPLKASKNVPVFDEQWEAHMKTQISQDFQLHMRVLRFEPVHFNVFLELATLYAPCNNKLKVHLRTFLDKQAIHFYEGLQWARKRT</sequence>
<keyword evidence="3" id="KW-1185">Reference proteome</keyword>
<proteinExistence type="predicted"/>
<accession>A0A0C2YYI6</accession>
<dbReference type="AlphaFoldDB" id="A0A0C2YYI6"/>
<organism evidence="2 3">
    <name type="scientific">Hebeloma cylindrosporum</name>
    <dbReference type="NCBI Taxonomy" id="76867"/>
    <lineage>
        <taxon>Eukaryota</taxon>
        <taxon>Fungi</taxon>
        <taxon>Dikarya</taxon>
        <taxon>Basidiomycota</taxon>
        <taxon>Agaricomycotina</taxon>
        <taxon>Agaricomycetes</taxon>
        <taxon>Agaricomycetidae</taxon>
        <taxon>Agaricales</taxon>
        <taxon>Agaricineae</taxon>
        <taxon>Hymenogastraceae</taxon>
        <taxon>Hebeloma</taxon>
    </lineage>
</organism>
<dbReference type="EMBL" id="KN831771">
    <property type="protein sequence ID" value="KIM46047.1"/>
    <property type="molecule type" value="Genomic_DNA"/>
</dbReference>
<dbReference type="OrthoDB" id="5576441at2759"/>
<dbReference type="STRING" id="686832.A0A0C2YYI6"/>
<dbReference type="HOGENOM" id="CLU_1660983_0_0_1"/>
<evidence type="ECO:0000256" key="1">
    <source>
        <dbReference type="SAM" id="MobiDB-lite"/>
    </source>
</evidence>
<reference evidence="2 3" key="1">
    <citation type="submission" date="2014-04" db="EMBL/GenBank/DDBJ databases">
        <authorList>
            <consortium name="DOE Joint Genome Institute"/>
            <person name="Kuo A."/>
            <person name="Gay G."/>
            <person name="Dore J."/>
            <person name="Kohler A."/>
            <person name="Nagy L.G."/>
            <person name="Floudas D."/>
            <person name="Copeland A."/>
            <person name="Barry K.W."/>
            <person name="Cichocki N."/>
            <person name="Veneault-Fourrey C."/>
            <person name="LaButti K."/>
            <person name="Lindquist E.A."/>
            <person name="Lipzen A."/>
            <person name="Lundell T."/>
            <person name="Morin E."/>
            <person name="Murat C."/>
            <person name="Sun H."/>
            <person name="Tunlid A."/>
            <person name="Henrissat B."/>
            <person name="Grigoriev I.V."/>
            <person name="Hibbett D.S."/>
            <person name="Martin F."/>
            <person name="Nordberg H.P."/>
            <person name="Cantor M.N."/>
            <person name="Hua S.X."/>
        </authorList>
    </citation>
    <scope>NUCLEOTIDE SEQUENCE [LARGE SCALE GENOMIC DNA]</scope>
    <source>
        <strain evidence="3">h7</strain>
    </source>
</reference>
<gene>
    <name evidence="2" type="ORF">M413DRAFT_441109</name>
</gene>
<dbReference type="Proteomes" id="UP000053424">
    <property type="component" value="Unassembled WGS sequence"/>
</dbReference>
<reference evidence="3" key="2">
    <citation type="submission" date="2015-01" db="EMBL/GenBank/DDBJ databases">
        <title>Evolutionary Origins and Diversification of the Mycorrhizal Mutualists.</title>
        <authorList>
            <consortium name="DOE Joint Genome Institute"/>
            <consortium name="Mycorrhizal Genomics Consortium"/>
            <person name="Kohler A."/>
            <person name="Kuo A."/>
            <person name="Nagy L.G."/>
            <person name="Floudas D."/>
            <person name="Copeland A."/>
            <person name="Barry K.W."/>
            <person name="Cichocki N."/>
            <person name="Veneault-Fourrey C."/>
            <person name="LaButti K."/>
            <person name="Lindquist E.A."/>
            <person name="Lipzen A."/>
            <person name="Lundell T."/>
            <person name="Morin E."/>
            <person name="Murat C."/>
            <person name="Riley R."/>
            <person name="Ohm R."/>
            <person name="Sun H."/>
            <person name="Tunlid A."/>
            <person name="Henrissat B."/>
            <person name="Grigoriev I.V."/>
            <person name="Hibbett D.S."/>
            <person name="Martin F."/>
        </authorList>
    </citation>
    <scope>NUCLEOTIDE SEQUENCE [LARGE SCALE GENOMIC DNA]</scope>
    <source>
        <strain evidence="3">h7</strain>
    </source>
</reference>
<feature type="region of interest" description="Disordered" evidence="1">
    <location>
        <begin position="32"/>
        <end position="80"/>
    </location>
</feature>